<dbReference type="EMBL" id="CP026520">
    <property type="protein sequence ID" value="QAV16297.1"/>
    <property type="molecule type" value="Genomic_DNA"/>
</dbReference>
<dbReference type="RefSeq" id="WP_042231375.1">
    <property type="nucleotide sequence ID" value="NZ_CP026520.1"/>
</dbReference>
<reference evidence="3 4" key="1">
    <citation type="submission" date="2018-01" db="EMBL/GenBank/DDBJ databases">
        <title>The whole genome sequencing and assembly of Paenibacillus chitinolyticus KCCM 41400 strain.</title>
        <authorList>
            <person name="Kim J.-Y."/>
            <person name="Park M.-K."/>
            <person name="Lee Y.-J."/>
            <person name="Yi H."/>
            <person name="Bahn Y.-S."/>
            <person name="Kim J.F."/>
            <person name="Lee D.-W."/>
        </authorList>
    </citation>
    <scope>NUCLEOTIDE SEQUENCE [LARGE SCALE GENOMIC DNA]</scope>
    <source>
        <strain evidence="3 4">KCCM 41400</strain>
    </source>
</reference>
<reference evidence="2 5" key="2">
    <citation type="submission" date="2022-05" db="EMBL/GenBank/DDBJ databases">
        <title>Genome Sequencing of Bee-Associated Microbes.</title>
        <authorList>
            <person name="Dunlap C."/>
        </authorList>
    </citation>
    <scope>NUCLEOTIDE SEQUENCE [LARGE SCALE GENOMIC DNA]</scope>
    <source>
        <strain evidence="2 5">NRRL B-23120</strain>
    </source>
</reference>
<evidence type="ECO:0000256" key="1">
    <source>
        <dbReference type="SAM" id="MobiDB-lite"/>
    </source>
</evidence>
<name>A0A410WPR0_9BACL</name>
<keyword evidence="5" id="KW-1185">Reference proteome</keyword>
<sequence>MLKKMLTKLLGSDKNKGSHYRPHSSSDDFRRHSRKHYNGHNHYGHNHYKKKRSSSSYSS</sequence>
<evidence type="ECO:0000313" key="2">
    <source>
        <dbReference type="EMBL" id="MCY9598758.1"/>
    </source>
</evidence>
<dbReference type="AlphaFoldDB" id="A0A410WPR0"/>
<dbReference type="KEGG" id="pchi:PC41400_00700"/>
<accession>A0A410WPR0</accession>
<dbReference type="GeneID" id="95373333"/>
<proteinExistence type="predicted"/>
<dbReference type="Proteomes" id="UP001527202">
    <property type="component" value="Unassembled WGS sequence"/>
</dbReference>
<feature type="region of interest" description="Disordered" evidence="1">
    <location>
        <begin position="1"/>
        <end position="59"/>
    </location>
</feature>
<evidence type="ECO:0000313" key="5">
    <source>
        <dbReference type="Proteomes" id="UP001527202"/>
    </source>
</evidence>
<feature type="compositionally biased region" description="Basic residues" evidence="1">
    <location>
        <begin position="31"/>
        <end position="53"/>
    </location>
</feature>
<organism evidence="3 4">
    <name type="scientific">Paenibacillus chitinolyticus</name>
    <dbReference type="NCBI Taxonomy" id="79263"/>
    <lineage>
        <taxon>Bacteria</taxon>
        <taxon>Bacillati</taxon>
        <taxon>Bacillota</taxon>
        <taxon>Bacilli</taxon>
        <taxon>Bacillales</taxon>
        <taxon>Paenibacillaceae</taxon>
        <taxon>Paenibacillus</taxon>
    </lineage>
</organism>
<evidence type="ECO:0000313" key="3">
    <source>
        <dbReference type="EMBL" id="QAV16297.1"/>
    </source>
</evidence>
<evidence type="ECO:0000313" key="4">
    <source>
        <dbReference type="Proteomes" id="UP000288943"/>
    </source>
</evidence>
<protein>
    <submittedName>
        <fullName evidence="3">Uncharacterized protein</fullName>
    </submittedName>
</protein>
<dbReference type="Proteomes" id="UP000288943">
    <property type="component" value="Chromosome"/>
</dbReference>
<dbReference type="EMBL" id="JAMDMJ010000034">
    <property type="protein sequence ID" value="MCY9598758.1"/>
    <property type="molecule type" value="Genomic_DNA"/>
</dbReference>
<gene>
    <name evidence="2" type="ORF">M5X16_23665</name>
    <name evidence="3" type="ORF">PC41400_00700</name>
</gene>